<evidence type="ECO:0000313" key="2">
    <source>
        <dbReference type="EMBL" id="KAL3520700.1"/>
    </source>
</evidence>
<feature type="region of interest" description="Disordered" evidence="1">
    <location>
        <begin position="1"/>
        <end position="33"/>
    </location>
</feature>
<dbReference type="PANTHER" id="PTHR34130:SF14">
    <property type="match status" value="1"/>
</dbReference>
<feature type="region of interest" description="Disordered" evidence="1">
    <location>
        <begin position="206"/>
        <end position="225"/>
    </location>
</feature>
<evidence type="ECO:0000256" key="1">
    <source>
        <dbReference type="SAM" id="MobiDB-lite"/>
    </source>
</evidence>
<protein>
    <submittedName>
        <fullName evidence="2">Uncharacterized protein</fullName>
    </submittedName>
</protein>
<dbReference type="EMBL" id="JBJUIK010000008">
    <property type="protein sequence ID" value="KAL3520700.1"/>
    <property type="molecule type" value="Genomic_DNA"/>
</dbReference>
<feature type="compositionally biased region" description="Acidic residues" evidence="1">
    <location>
        <begin position="21"/>
        <end position="33"/>
    </location>
</feature>
<dbReference type="AlphaFoldDB" id="A0ABD2ZMM9"/>
<dbReference type="PANTHER" id="PTHR34130">
    <property type="entry name" value="OS08G0243800 PROTEIN"/>
    <property type="match status" value="1"/>
</dbReference>
<organism evidence="2 3">
    <name type="scientific">Cinchona calisaya</name>
    <dbReference type="NCBI Taxonomy" id="153742"/>
    <lineage>
        <taxon>Eukaryota</taxon>
        <taxon>Viridiplantae</taxon>
        <taxon>Streptophyta</taxon>
        <taxon>Embryophyta</taxon>
        <taxon>Tracheophyta</taxon>
        <taxon>Spermatophyta</taxon>
        <taxon>Magnoliopsida</taxon>
        <taxon>eudicotyledons</taxon>
        <taxon>Gunneridae</taxon>
        <taxon>Pentapetalae</taxon>
        <taxon>asterids</taxon>
        <taxon>lamiids</taxon>
        <taxon>Gentianales</taxon>
        <taxon>Rubiaceae</taxon>
        <taxon>Cinchonoideae</taxon>
        <taxon>Cinchoneae</taxon>
        <taxon>Cinchona</taxon>
    </lineage>
</organism>
<name>A0ABD2ZMM9_9GENT</name>
<accession>A0ABD2ZMM9</accession>
<gene>
    <name evidence="2" type="ORF">ACH5RR_018849</name>
</gene>
<dbReference type="Proteomes" id="UP001630127">
    <property type="component" value="Unassembled WGS sequence"/>
</dbReference>
<sequence length="268" mass="30437">MMDQNKIKENNSSNSTAWEEYLTEEEDQEAEEDTLSFCNLTMQEEYYKDSSLQQSPRNSSSAQDGFDFFNNETNPEFFSTPDIIFCGKLLSMHEEEDDYLNEYQKRDYLTMVRSHSFRRPDQYPFFDNERDLSPAKISSGSGRFSSNISNSHAHADSTYHVQKVNITSLTSMSAKSRRRMFMFGPVKFKPEMELSAIKERQGRRRLPMSTPVVDGGEAVASGGGKRSGRNWNIVRSSLRGRGQLTAVFAKSFGCIPAASVGKWVNVAN</sequence>
<comment type="caution">
    <text evidence="2">The sequence shown here is derived from an EMBL/GenBank/DDBJ whole genome shotgun (WGS) entry which is preliminary data.</text>
</comment>
<reference evidence="2 3" key="1">
    <citation type="submission" date="2024-11" db="EMBL/GenBank/DDBJ databases">
        <title>A near-complete genome assembly of Cinchona calisaya.</title>
        <authorList>
            <person name="Lian D.C."/>
            <person name="Zhao X.W."/>
            <person name="Wei L."/>
        </authorList>
    </citation>
    <scope>NUCLEOTIDE SEQUENCE [LARGE SCALE GENOMIC DNA]</scope>
    <source>
        <tissue evidence="2">Nenye</tissue>
    </source>
</reference>
<evidence type="ECO:0000313" key="3">
    <source>
        <dbReference type="Proteomes" id="UP001630127"/>
    </source>
</evidence>
<proteinExistence type="predicted"/>
<keyword evidence="3" id="KW-1185">Reference proteome</keyword>